<sequence>MTFKCWFFPQIRITLHAMCVRAICKVLGYCSLGEGFN</sequence>
<dbReference type="AlphaFoldDB" id="A0A2P2PVT8"/>
<name>A0A2P2PVT8_RHIMU</name>
<proteinExistence type="predicted"/>
<evidence type="ECO:0000313" key="1">
    <source>
        <dbReference type="EMBL" id="MBX58848.1"/>
    </source>
</evidence>
<protein>
    <submittedName>
        <fullName evidence="1">Uncharacterized protein</fullName>
    </submittedName>
</protein>
<accession>A0A2P2PVT8</accession>
<dbReference type="EMBL" id="GGEC01078364">
    <property type="protein sequence ID" value="MBX58848.1"/>
    <property type="molecule type" value="Transcribed_RNA"/>
</dbReference>
<reference evidence="1" key="1">
    <citation type="submission" date="2018-02" db="EMBL/GenBank/DDBJ databases">
        <title>Rhizophora mucronata_Transcriptome.</title>
        <authorList>
            <person name="Meera S.P."/>
            <person name="Sreeshan A."/>
            <person name="Augustine A."/>
        </authorList>
    </citation>
    <scope>NUCLEOTIDE SEQUENCE</scope>
    <source>
        <tissue evidence="1">Leaf</tissue>
    </source>
</reference>
<organism evidence="1">
    <name type="scientific">Rhizophora mucronata</name>
    <name type="common">Asiatic mangrove</name>
    <dbReference type="NCBI Taxonomy" id="61149"/>
    <lineage>
        <taxon>Eukaryota</taxon>
        <taxon>Viridiplantae</taxon>
        <taxon>Streptophyta</taxon>
        <taxon>Embryophyta</taxon>
        <taxon>Tracheophyta</taxon>
        <taxon>Spermatophyta</taxon>
        <taxon>Magnoliopsida</taxon>
        <taxon>eudicotyledons</taxon>
        <taxon>Gunneridae</taxon>
        <taxon>Pentapetalae</taxon>
        <taxon>rosids</taxon>
        <taxon>fabids</taxon>
        <taxon>Malpighiales</taxon>
        <taxon>Rhizophoraceae</taxon>
        <taxon>Rhizophora</taxon>
    </lineage>
</organism>